<dbReference type="Gene3D" id="1.20.1530.20">
    <property type="match status" value="1"/>
</dbReference>
<evidence type="ECO:0000256" key="5">
    <source>
        <dbReference type="ARBA" id="ARBA00022692"/>
    </source>
</evidence>
<keyword evidence="3" id="KW-0813">Transport</keyword>
<evidence type="ECO:0000256" key="2">
    <source>
        <dbReference type="ARBA" id="ARBA00010145"/>
    </source>
</evidence>
<dbReference type="InterPro" id="IPR004776">
    <property type="entry name" value="Mem_transp_PIN-like"/>
</dbReference>
<name>A0A225MLC6_9BURK</name>
<comment type="caution">
    <text evidence="9">The sequence shown here is derived from an EMBL/GenBank/DDBJ whole genome shotgun (WGS) entry which is preliminary data.</text>
</comment>
<evidence type="ECO:0000256" key="3">
    <source>
        <dbReference type="ARBA" id="ARBA00022448"/>
    </source>
</evidence>
<evidence type="ECO:0000313" key="10">
    <source>
        <dbReference type="Proteomes" id="UP000214603"/>
    </source>
</evidence>
<feature type="transmembrane region" description="Helical" evidence="8">
    <location>
        <begin position="181"/>
        <end position="204"/>
    </location>
</feature>
<feature type="transmembrane region" description="Helical" evidence="8">
    <location>
        <begin position="216"/>
        <end position="236"/>
    </location>
</feature>
<dbReference type="GO" id="GO:0055085">
    <property type="term" value="P:transmembrane transport"/>
    <property type="evidence" value="ECO:0007669"/>
    <property type="project" value="InterPro"/>
</dbReference>
<dbReference type="PANTHER" id="PTHR36838:SF4">
    <property type="entry name" value="AUXIN EFFLUX CARRIER FAMILY PROTEIN"/>
    <property type="match status" value="1"/>
</dbReference>
<dbReference type="PANTHER" id="PTHR36838">
    <property type="entry name" value="AUXIN EFFLUX CARRIER FAMILY PROTEIN"/>
    <property type="match status" value="1"/>
</dbReference>
<dbReference type="OrthoDB" id="9805563at2"/>
<gene>
    <name evidence="9" type="ORF">CEY11_11735</name>
</gene>
<comment type="subcellular location">
    <subcellularLocation>
        <location evidence="1">Cell membrane</location>
        <topology evidence="1">Multi-pass membrane protein</topology>
    </subcellularLocation>
</comment>
<evidence type="ECO:0000256" key="4">
    <source>
        <dbReference type="ARBA" id="ARBA00022475"/>
    </source>
</evidence>
<dbReference type="AlphaFoldDB" id="A0A225MLC6"/>
<feature type="transmembrane region" description="Helical" evidence="8">
    <location>
        <begin position="36"/>
        <end position="52"/>
    </location>
</feature>
<dbReference type="GO" id="GO:0005886">
    <property type="term" value="C:plasma membrane"/>
    <property type="evidence" value="ECO:0007669"/>
    <property type="project" value="UniProtKB-SubCell"/>
</dbReference>
<evidence type="ECO:0000256" key="1">
    <source>
        <dbReference type="ARBA" id="ARBA00004651"/>
    </source>
</evidence>
<keyword evidence="4" id="KW-1003">Cell membrane</keyword>
<feature type="transmembrane region" description="Helical" evidence="8">
    <location>
        <begin position="273"/>
        <end position="295"/>
    </location>
</feature>
<evidence type="ECO:0000313" key="9">
    <source>
        <dbReference type="EMBL" id="OWT60311.1"/>
    </source>
</evidence>
<dbReference type="Pfam" id="PF03547">
    <property type="entry name" value="Mem_trans"/>
    <property type="match status" value="1"/>
</dbReference>
<evidence type="ECO:0000256" key="6">
    <source>
        <dbReference type="ARBA" id="ARBA00022989"/>
    </source>
</evidence>
<evidence type="ECO:0000256" key="8">
    <source>
        <dbReference type="SAM" id="Phobius"/>
    </source>
</evidence>
<reference evidence="10" key="1">
    <citation type="submission" date="2017-06" db="EMBL/GenBank/DDBJ databases">
        <title>Herbaspirillum phytohormonus sp. nov., isolated from the root nodule of Robinia pseudoacacia in lead-zinc mine.</title>
        <authorList>
            <person name="Fan M."/>
            <person name="Lin Y."/>
        </authorList>
    </citation>
    <scope>NUCLEOTIDE SEQUENCE [LARGE SCALE GENOMIC DNA]</scope>
    <source>
        <strain evidence="10">SC-089</strain>
    </source>
</reference>
<accession>A0A225MLC6</accession>
<dbReference type="InterPro" id="IPR038770">
    <property type="entry name" value="Na+/solute_symporter_sf"/>
</dbReference>
<keyword evidence="10" id="KW-1185">Reference proteome</keyword>
<protein>
    <recommendedName>
        <fullName evidence="11">Transporter</fullName>
    </recommendedName>
</protein>
<dbReference type="Proteomes" id="UP000214603">
    <property type="component" value="Unassembled WGS sequence"/>
</dbReference>
<sequence length="298" mass="31002">MSVIPLVLPDFLLIGLGWLLFHKLKFSAEFFRGAEQLVYFVLFPALLFHSITQTPLSLGSASTLAEASLAVMACAIAMAWLALPVLRSDPAAHASVVQCGFRFNTYIGLSLAGSIAGAAGQTTMAVLAGIAVPVSNMAAVHALARSNGGKALREILRNPFIIATILGLLVNLLGIPVPKPLAVTLGRLGACAIAIGLMCVGATLSLSGGRSHAKLAAWMIAVRLFATPLAAIFIGWALHLSLVERQALLLFGSLPTASSAHVLAARMGGNGRLVALIMSLGTLLSAITIPFWIMVGPH</sequence>
<evidence type="ECO:0000256" key="7">
    <source>
        <dbReference type="ARBA" id="ARBA00023136"/>
    </source>
</evidence>
<feature type="transmembrane region" description="Helical" evidence="8">
    <location>
        <begin position="64"/>
        <end position="83"/>
    </location>
</feature>
<organism evidence="9 10">
    <name type="scientific">Candidimonas nitroreducens</name>
    <dbReference type="NCBI Taxonomy" id="683354"/>
    <lineage>
        <taxon>Bacteria</taxon>
        <taxon>Pseudomonadati</taxon>
        <taxon>Pseudomonadota</taxon>
        <taxon>Betaproteobacteria</taxon>
        <taxon>Burkholderiales</taxon>
        <taxon>Alcaligenaceae</taxon>
        <taxon>Candidimonas</taxon>
    </lineage>
</organism>
<comment type="similarity">
    <text evidence="2">Belongs to the auxin efflux carrier (TC 2.A.69) family.</text>
</comment>
<keyword evidence="6 8" id="KW-1133">Transmembrane helix</keyword>
<dbReference type="RefSeq" id="WP_088603568.1">
    <property type="nucleotide sequence ID" value="NZ_NJIH01000006.1"/>
</dbReference>
<keyword evidence="7 8" id="KW-0472">Membrane</keyword>
<evidence type="ECO:0008006" key="11">
    <source>
        <dbReference type="Google" id="ProtNLM"/>
    </source>
</evidence>
<feature type="transmembrane region" description="Helical" evidence="8">
    <location>
        <begin position="6"/>
        <end position="24"/>
    </location>
</feature>
<feature type="transmembrane region" description="Helical" evidence="8">
    <location>
        <begin position="103"/>
        <end position="119"/>
    </location>
</feature>
<feature type="transmembrane region" description="Helical" evidence="8">
    <location>
        <begin position="156"/>
        <end position="175"/>
    </location>
</feature>
<keyword evidence="5 8" id="KW-0812">Transmembrane</keyword>
<dbReference type="EMBL" id="NJIH01000006">
    <property type="protein sequence ID" value="OWT60311.1"/>
    <property type="molecule type" value="Genomic_DNA"/>
</dbReference>
<proteinExistence type="inferred from homology"/>